<reference evidence="6 7" key="1">
    <citation type="submission" date="2018-01" db="EMBL/GenBank/DDBJ databases">
        <title>Whole genome sequencing of Histamine producing bacteria.</title>
        <authorList>
            <person name="Butler K."/>
        </authorList>
    </citation>
    <scope>NUCLEOTIDE SEQUENCE [LARGE SCALE GENOMIC DNA]</scope>
    <source>
        <strain evidence="6 7">FS-7.2</strain>
    </source>
</reference>
<dbReference type="EMBL" id="PYNF01000015">
    <property type="protein sequence ID" value="PSU96560.1"/>
    <property type="molecule type" value="Genomic_DNA"/>
</dbReference>
<dbReference type="Pfam" id="PF13657">
    <property type="entry name" value="Couple_hipA"/>
    <property type="match status" value="1"/>
</dbReference>
<name>A0A2T3KFD2_9GAMM</name>
<feature type="domain" description="HipA N-terminal subdomain 1" evidence="5">
    <location>
        <begin position="4"/>
        <end position="103"/>
    </location>
</feature>
<evidence type="ECO:0000259" key="5">
    <source>
        <dbReference type="Pfam" id="PF13657"/>
    </source>
</evidence>
<evidence type="ECO:0000313" key="6">
    <source>
        <dbReference type="EMBL" id="PSU96560.1"/>
    </source>
</evidence>
<accession>A0A2T3KFD2</accession>
<dbReference type="Pfam" id="PF07804">
    <property type="entry name" value="HipA_C"/>
    <property type="match status" value="1"/>
</dbReference>
<comment type="caution">
    <text evidence="6">The sequence shown here is derived from an EMBL/GenBank/DDBJ whole genome shotgun (WGS) entry which is preliminary data.</text>
</comment>
<dbReference type="CDD" id="cd17808">
    <property type="entry name" value="HipA_Ec_like"/>
    <property type="match status" value="1"/>
</dbReference>
<protein>
    <submittedName>
        <fullName evidence="6">Serine/threonine protein kinase</fullName>
    </submittedName>
</protein>
<evidence type="ECO:0000259" key="4">
    <source>
        <dbReference type="Pfam" id="PF07804"/>
    </source>
</evidence>
<dbReference type="PANTHER" id="PTHR37419:SF1">
    <property type="entry name" value="SERINE_THREONINE-PROTEIN KINASE TOXIN HIPA"/>
    <property type="match status" value="1"/>
</dbReference>
<dbReference type="PANTHER" id="PTHR37419">
    <property type="entry name" value="SERINE/THREONINE-PROTEIN KINASE TOXIN HIPA"/>
    <property type="match status" value="1"/>
</dbReference>
<keyword evidence="3 6" id="KW-0418">Kinase</keyword>
<evidence type="ECO:0000256" key="1">
    <source>
        <dbReference type="ARBA" id="ARBA00010164"/>
    </source>
</evidence>
<dbReference type="InterPro" id="IPR017508">
    <property type="entry name" value="HipA_N1"/>
</dbReference>
<dbReference type="NCBIfam" id="TIGR03071">
    <property type="entry name" value="couple_hipA"/>
    <property type="match status" value="1"/>
</dbReference>
<dbReference type="GO" id="GO:0004674">
    <property type="term" value="F:protein serine/threonine kinase activity"/>
    <property type="evidence" value="ECO:0007669"/>
    <property type="project" value="UniProtKB-KW"/>
</dbReference>
<feature type="domain" description="HipA-like C-terminal" evidence="4">
    <location>
        <begin position="150"/>
        <end position="399"/>
    </location>
</feature>
<proteinExistence type="inferred from homology"/>
<dbReference type="Proteomes" id="UP000241426">
    <property type="component" value="Unassembled WGS sequence"/>
</dbReference>
<dbReference type="AlphaFoldDB" id="A0A2T3KFD2"/>
<evidence type="ECO:0000313" key="7">
    <source>
        <dbReference type="Proteomes" id="UP000241426"/>
    </source>
</evidence>
<evidence type="ECO:0000256" key="3">
    <source>
        <dbReference type="ARBA" id="ARBA00022777"/>
    </source>
</evidence>
<gene>
    <name evidence="6" type="ORF">C9J27_16605</name>
</gene>
<sequence>MERLSVAMNGILVGTLAKASSGAISFQYHSTWLARAGSRAISLSMPLRQDLYHGDIPYNFFDNLLPDNEEIRSRIQSRFKATTKRPFDLLSKIGGDCVGAIQLYSPDAILEDVRQVHAEQLTDTRMAQVLRGYQSDAPLGMLEDIDDFRISIAGAQEKTGLLWYQNQWHLPLGSTPTSHILKLPIGILPHKNIDLSDSCENEWLCLKIAAAYGFSVNEANIIYVEDIKALALKRFDRRWSQDGNWLMRLPQEDMCQALGVAPALKYESDGGPGISNIMQFLLGSRTSSHDRDVFFKAQILFWLLAAIDGHGKNFSLFLEPESRYSMTPLYDIISAYPLMDSKSIPKQKAKMAMALIGTKKYYKWQAIQPRHFLSTAKAIGFSEQRASELMAEMKSQTPTVINTVRQQLPKDFPDYISESIFNGVLKQAGRLPESS</sequence>
<evidence type="ECO:0000256" key="2">
    <source>
        <dbReference type="ARBA" id="ARBA00022679"/>
    </source>
</evidence>
<keyword evidence="6" id="KW-0723">Serine/threonine-protein kinase</keyword>
<dbReference type="GO" id="GO:0005829">
    <property type="term" value="C:cytosol"/>
    <property type="evidence" value="ECO:0007669"/>
    <property type="project" value="TreeGrafter"/>
</dbReference>
<dbReference type="InterPro" id="IPR052028">
    <property type="entry name" value="HipA_Ser/Thr_kinase"/>
</dbReference>
<dbReference type="RefSeq" id="WP_107226005.1">
    <property type="nucleotide sequence ID" value="NZ_PYNF01000015.1"/>
</dbReference>
<dbReference type="InterPro" id="IPR012893">
    <property type="entry name" value="HipA-like_C"/>
</dbReference>
<comment type="similarity">
    <text evidence="1">Belongs to the HipA Ser/Thr kinase family.</text>
</comment>
<organism evidence="6 7">
    <name type="scientific">Photobacterium kishitanii</name>
    <dbReference type="NCBI Taxonomy" id="318456"/>
    <lineage>
        <taxon>Bacteria</taxon>
        <taxon>Pseudomonadati</taxon>
        <taxon>Pseudomonadota</taxon>
        <taxon>Gammaproteobacteria</taxon>
        <taxon>Vibrionales</taxon>
        <taxon>Vibrionaceae</taxon>
        <taxon>Photobacterium</taxon>
    </lineage>
</organism>
<keyword evidence="2" id="KW-0808">Transferase</keyword>